<gene>
    <name evidence="2" type="ORF">N7472_000204</name>
</gene>
<evidence type="ECO:0000256" key="1">
    <source>
        <dbReference type="SAM" id="Phobius"/>
    </source>
</evidence>
<keyword evidence="1" id="KW-1133">Transmembrane helix</keyword>
<proteinExistence type="predicted"/>
<dbReference type="AlphaFoldDB" id="A0A9W9T677"/>
<protein>
    <submittedName>
        <fullName evidence="2">Uncharacterized protein</fullName>
    </submittedName>
</protein>
<evidence type="ECO:0000313" key="2">
    <source>
        <dbReference type="EMBL" id="KAJ5210065.1"/>
    </source>
</evidence>
<evidence type="ECO:0000313" key="3">
    <source>
        <dbReference type="Proteomes" id="UP001150879"/>
    </source>
</evidence>
<organism evidence="2 3">
    <name type="scientific">Penicillium cf. griseofulvum</name>
    <dbReference type="NCBI Taxonomy" id="2972120"/>
    <lineage>
        <taxon>Eukaryota</taxon>
        <taxon>Fungi</taxon>
        <taxon>Dikarya</taxon>
        <taxon>Ascomycota</taxon>
        <taxon>Pezizomycotina</taxon>
        <taxon>Eurotiomycetes</taxon>
        <taxon>Eurotiomycetidae</taxon>
        <taxon>Eurotiales</taxon>
        <taxon>Aspergillaceae</taxon>
        <taxon>Penicillium</taxon>
    </lineage>
</organism>
<dbReference type="EMBL" id="JAPQKP010000001">
    <property type="protein sequence ID" value="KAJ5210065.1"/>
    <property type="molecule type" value="Genomic_DNA"/>
</dbReference>
<reference evidence="2" key="1">
    <citation type="submission" date="2022-11" db="EMBL/GenBank/DDBJ databases">
        <authorList>
            <person name="Petersen C."/>
        </authorList>
    </citation>
    <scope>NUCLEOTIDE SEQUENCE</scope>
    <source>
        <strain evidence="2">IBT 16849</strain>
    </source>
</reference>
<comment type="caution">
    <text evidence="2">The sequence shown here is derived from an EMBL/GenBank/DDBJ whole genome shotgun (WGS) entry which is preliminary data.</text>
</comment>
<reference evidence="2" key="2">
    <citation type="journal article" date="2023" name="IMA Fungus">
        <title>Comparative genomic study of the Penicillium genus elucidates a diverse pangenome and 15 lateral gene transfer events.</title>
        <authorList>
            <person name="Petersen C."/>
            <person name="Sorensen T."/>
            <person name="Nielsen M.R."/>
            <person name="Sondergaard T.E."/>
            <person name="Sorensen J.L."/>
            <person name="Fitzpatrick D.A."/>
            <person name="Frisvad J.C."/>
            <person name="Nielsen K.L."/>
        </authorList>
    </citation>
    <scope>NUCLEOTIDE SEQUENCE</scope>
    <source>
        <strain evidence="2">IBT 16849</strain>
    </source>
</reference>
<sequence length="92" mass="10277">MNMTAMTSITAMTAMTAVTTMTHATTITTITTVTIMTTIKLVINLMNKKKPKMRENSGMKKWFGARRVVELTSQKLHPRMARKGSCSHISNM</sequence>
<accession>A0A9W9T677</accession>
<keyword evidence="1" id="KW-0812">Transmembrane</keyword>
<dbReference type="Proteomes" id="UP001150879">
    <property type="component" value="Unassembled WGS sequence"/>
</dbReference>
<feature type="transmembrane region" description="Helical" evidence="1">
    <location>
        <begin position="26"/>
        <end position="46"/>
    </location>
</feature>
<keyword evidence="1" id="KW-0472">Membrane</keyword>
<name>A0A9W9T677_9EURO</name>
<keyword evidence="3" id="KW-1185">Reference proteome</keyword>